<keyword evidence="2" id="KW-1185">Reference proteome</keyword>
<sequence>MRLFVHVRKFFCDETTCARKIFAERLSFFADPFARMTKRLFQIVQIIGLATGGRLGVRVTDRLVMQTSRQTILRRIMALPTDPVGQVIELGIDDFCATRSCMCSRKDSRKENLTWSSASSALPG</sequence>
<comment type="caution">
    <text evidence="1">The sequence shown here is derived from an EMBL/GenBank/DDBJ whole genome shotgun (WGS) entry which is preliminary data.</text>
</comment>
<evidence type="ECO:0000313" key="2">
    <source>
        <dbReference type="Proteomes" id="UP000654345"/>
    </source>
</evidence>
<dbReference type="EMBL" id="BNJG01000002">
    <property type="protein sequence ID" value="GHO57699.1"/>
    <property type="molecule type" value="Genomic_DNA"/>
</dbReference>
<proteinExistence type="predicted"/>
<organism evidence="1 2">
    <name type="scientific">Ktedonobacter robiniae</name>
    <dbReference type="NCBI Taxonomy" id="2778365"/>
    <lineage>
        <taxon>Bacteria</taxon>
        <taxon>Bacillati</taxon>
        <taxon>Chloroflexota</taxon>
        <taxon>Ktedonobacteria</taxon>
        <taxon>Ktedonobacterales</taxon>
        <taxon>Ktedonobacteraceae</taxon>
        <taxon>Ktedonobacter</taxon>
    </lineage>
</organism>
<evidence type="ECO:0008006" key="3">
    <source>
        <dbReference type="Google" id="ProtNLM"/>
    </source>
</evidence>
<reference evidence="1 2" key="1">
    <citation type="journal article" date="2021" name="Int. J. Syst. Evol. Microbiol.">
        <title>Reticulibacter mediterranei gen. nov., sp. nov., within the new family Reticulibacteraceae fam. nov., and Ktedonospora formicarum gen. nov., sp. nov., Ktedonobacter robiniae sp. nov., Dictyobacter formicarum sp. nov. and Dictyobacter arantiisoli sp. nov., belonging to the class Ktedonobacteria.</title>
        <authorList>
            <person name="Yabe S."/>
            <person name="Zheng Y."/>
            <person name="Wang C.M."/>
            <person name="Sakai Y."/>
            <person name="Abe K."/>
            <person name="Yokota A."/>
            <person name="Donadio S."/>
            <person name="Cavaletti L."/>
            <person name="Monciardini P."/>
        </authorList>
    </citation>
    <scope>NUCLEOTIDE SEQUENCE [LARGE SCALE GENOMIC DNA]</scope>
    <source>
        <strain evidence="1 2">SOSP1-30</strain>
    </source>
</reference>
<gene>
    <name evidence="1" type="ORF">KSB_61740</name>
</gene>
<accession>A0ABQ3UYG3</accession>
<dbReference type="Proteomes" id="UP000654345">
    <property type="component" value="Unassembled WGS sequence"/>
</dbReference>
<protein>
    <recommendedName>
        <fullName evidence="3">Transposase IS204/IS1001/IS1096/IS1165 zinc-finger domain-containing protein</fullName>
    </recommendedName>
</protein>
<name>A0ABQ3UYG3_9CHLR</name>
<evidence type="ECO:0000313" key="1">
    <source>
        <dbReference type="EMBL" id="GHO57699.1"/>
    </source>
</evidence>